<evidence type="ECO:0000256" key="1">
    <source>
        <dbReference type="ARBA" id="ARBA00006383"/>
    </source>
</evidence>
<comment type="catalytic activity">
    <reaction evidence="5">
        <text>a 2-deoxystreptamine antibiotic + acetyl-CoA = an N(3)-acetyl-2-deoxystreptamine antibiotic + CoA + H(+)</text>
        <dbReference type="Rhea" id="RHEA:12665"/>
        <dbReference type="ChEBI" id="CHEBI:15378"/>
        <dbReference type="ChEBI" id="CHEBI:57287"/>
        <dbReference type="ChEBI" id="CHEBI:57288"/>
        <dbReference type="ChEBI" id="CHEBI:57921"/>
        <dbReference type="ChEBI" id="CHEBI:77452"/>
        <dbReference type="EC" id="2.3.1.81"/>
    </reaction>
</comment>
<evidence type="ECO:0000313" key="6">
    <source>
        <dbReference type="EMBL" id="MBN4067082.1"/>
    </source>
</evidence>
<evidence type="ECO:0000256" key="5">
    <source>
        <dbReference type="RuleBase" id="RU365031"/>
    </source>
</evidence>
<evidence type="ECO:0000256" key="2">
    <source>
        <dbReference type="ARBA" id="ARBA00012882"/>
    </source>
</evidence>
<keyword evidence="4 5" id="KW-0012">Acyltransferase</keyword>
<dbReference type="InterPro" id="IPR003679">
    <property type="entry name" value="Amioglycoside_AcTrfase"/>
</dbReference>
<name>A0ABS3AQR6_9BACT</name>
<comment type="similarity">
    <text evidence="1 5">Belongs to the antibiotic N-acetyltransferase family.</text>
</comment>
<evidence type="ECO:0000256" key="4">
    <source>
        <dbReference type="ARBA" id="ARBA00023315"/>
    </source>
</evidence>
<keyword evidence="3 5" id="KW-0808">Transferase</keyword>
<evidence type="ECO:0000313" key="7">
    <source>
        <dbReference type="Proteomes" id="UP000722121"/>
    </source>
</evidence>
<reference evidence="6 7" key="1">
    <citation type="submission" date="2021-02" db="EMBL/GenBank/DDBJ databases">
        <title>Activity-based single-cell genomes from oceanic crustal fluid captures similar information to metagenomic and metatranscriptomic surveys with orders of magnitude less sampling.</title>
        <authorList>
            <person name="D'Angelo T.S."/>
            <person name="Orcutt B.N."/>
        </authorList>
    </citation>
    <scope>NUCLEOTIDE SEQUENCE [LARGE SCALE GENOMIC DNA]</scope>
    <source>
        <strain evidence="6">AH-315-G07</strain>
    </source>
</reference>
<protein>
    <recommendedName>
        <fullName evidence="2 5">Aminoglycoside N(3)-acetyltransferase</fullName>
        <ecNumber evidence="5">2.3.1.-</ecNumber>
    </recommendedName>
</protein>
<dbReference type="SUPFAM" id="SSF110710">
    <property type="entry name" value="TTHA0583/YokD-like"/>
    <property type="match status" value="1"/>
</dbReference>
<comment type="caution">
    <text evidence="6">The sequence shown here is derived from an EMBL/GenBank/DDBJ whole genome shotgun (WGS) entry which is preliminary data.</text>
</comment>
<dbReference type="Pfam" id="PF02522">
    <property type="entry name" value="Antibiotic_NAT"/>
    <property type="match status" value="1"/>
</dbReference>
<keyword evidence="5" id="KW-0046">Antibiotic resistance</keyword>
<dbReference type="InterPro" id="IPR028345">
    <property type="entry name" value="Antibiotic_NAT-like"/>
</dbReference>
<proteinExistence type="inferred from homology"/>
<keyword evidence="7" id="KW-1185">Reference proteome</keyword>
<dbReference type="Proteomes" id="UP000722121">
    <property type="component" value="Unassembled WGS sequence"/>
</dbReference>
<gene>
    <name evidence="6" type="ORF">JYU14_03260</name>
</gene>
<dbReference type="EC" id="2.3.1.-" evidence="5"/>
<organism evidence="6 7">
    <name type="scientific">Simkania negevensis</name>
    <dbReference type="NCBI Taxonomy" id="83561"/>
    <lineage>
        <taxon>Bacteria</taxon>
        <taxon>Pseudomonadati</taxon>
        <taxon>Chlamydiota</taxon>
        <taxon>Chlamydiia</taxon>
        <taxon>Parachlamydiales</taxon>
        <taxon>Simkaniaceae</taxon>
        <taxon>Simkania</taxon>
    </lineage>
</organism>
<evidence type="ECO:0000256" key="3">
    <source>
        <dbReference type="ARBA" id="ARBA00022679"/>
    </source>
</evidence>
<dbReference type="PANTHER" id="PTHR11104">
    <property type="entry name" value="AMINOGLYCOSIDE N3-ACETYLTRANSFERASE"/>
    <property type="match status" value="1"/>
</dbReference>
<sequence>MLRAFNQLGIEEGDILFVHSDLGVFGSAHDLISRDDILSFYYNLLFDLLGGEDKGTLVVPAYYYDYARKGLPFDVETSPVSKSLGALSRHVNARPSRVRSCNPLLSIAAVGSQAEAICGSGSLNGYGVTSPWHRLHEHNAKFLFFGVSMQSMTYVHYIEQQYNVPHLYCKLFDTPVSQKGRLLPGRVVTTVRYLNYGIEYDIIPFQTRLLKKGIAKKTVVKDNPLYLVEAQGAFAEGVKCLDEDIYYFLRQQPAFSTEQPPLT</sequence>
<accession>A0ABS3AQR6</accession>
<dbReference type="EMBL" id="JAFITR010000061">
    <property type="protein sequence ID" value="MBN4067082.1"/>
    <property type="molecule type" value="Genomic_DNA"/>
</dbReference>
<dbReference type="PANTHER" id="PTHR11104:SF0">
    <property type="entry name" value="SPBETA PROPHAGE-DERIVED AMINOGLYCOSIDE N(3')-ACETYLTRANSFERASE-LIKE PROTEIN YOKD"/>
    <property type="match status" value="1"/>
</dbReference>